<protein>
    <submittedName>
        <fullName evidence="2">Prion-like-(Q/N-rich)-domain-bearing protein</fullName>
    </submittedName>
</protein>
<evidence type="ECO:0000313" key="2">
    <source>
        <dbReference type="EMBL" id="CAB04225.1"/>
    </source>
</evidence>
<keyword evidence="5" id="KW-1267">Proteomics identification</keyword>
<dbReference type="GeneID" id="174957"/>
<feature type="region of interest" description="Disordered" evidence="1">
    <location>
        <begin position="1"/>
        <end position="41"/>
    </location>
</feature>
<dbReference type="FunCoup" id="O62197">
    <property type="interactions" value="1522"/>
</dbReference>
<sequence>MSYAQSFYADQKKVEKPAEQASSPATAAFPATTPIAEDPLTPSQIQDAIRLYRSVLSLSASAPSSPVRQAAAPVAPEQPIVHSDYYGGPSDIPLSYRVKYTTTQQAPASPAPDFTEQQLMAQLQALQIQQQQQPAPDVPVVEPVQQVQQKPKVAPKMLHKMYDDEESGYCFARKKDVEQEEEVPEIHVAAPVTTPIPTYSAPPVNYEAPVFNNYYSKGVSGPSEYIGMSNDCKFIYDNQRSVPASYAQKNEYTLVNAAQTAAPVINYRQEEQEEHGGEDITQVPASPAVTSRFRGLIKNAQTPVQATAPIVVERITPVAQNSYGAFMPVNQMSMESEYQLPVLNDLASCIEHY</sequence>
<dbReference type="KEGG" id="cel:CELE_F32A11.3"/>
<dbReference type="PaxDb" id="6239-F32A11.3"/>
<keyword evidence="2" id="KW-0640">Prion</keyword>
<keyword evidence="3" id="KW-1185">Reference proteome</keyword>
<dbReference type="UCSC" id="F32A11.3">
    <property type="organism name" value="c. elegans"/>
</dbReference>
<dbReference type="OMA" id="KFIYDAQ"/>
<accession>O62197</accession>
<dbReference type="PeptideAtlas" id="O62197"/>
<dbReference type="InParanoid" id="O62197"/>
<dbReference type="AGR" id="WB:WBGene00009308"/>
<reference evidence="2 3" key="1">
    <citation type="journal article" date="1998" name="Science">
        <title>Genome sequence of the nematode C. elegans: a platform for investigating biology.</title>
        <authorList>
            <consortium name="The C. elegans sequencing consortium"/>
            <person name="Sulson J.E."/>
            <person name="Waterston R."/>
        </authorList>
    </citation>
    <scope>NUCLEOTIDE SEQUENCE [LARGE SCALE GENOMIC DNA]</scope>
    <source>
        <strain evidence="2 3">Bristol N2</strain>
    </source>
</reference>
<feature type="compositionally biased region" description="Low complexity" evidence="1">
    <location>
        <begin position="21"/>
        <end position="36"/>
    </location>
</feature>
<evidence type="ECO:0007829" key="5">
    <source>
        <dbReference type="PeptideAtlas" id="O62197"/>
    </source>
</evidence>
<proteinExistence type="evidence at protein level"/>
<dbReference type="PIR" id="T21616">
    <property type="entry name" value="T21616"/>
</dbReference>
<evidence type="ECO:0000313" key="3">
    <source>
        <dbReference type="Proteomes" id="UP000001940"/>
    </source>
</evidence>
<evidence type="ECO:0000313" key="4">
    <source>
        <dbReference type="WormBase" id="F32A11.3"/>
    </source>
</evidence>
<dbReference type="SMR" id="O62197"/>
<dbReference type="AlphaFoldDB" id="O62197"/>
<dbReference type="Bgee" id="WBGene00009308">
    <property type="expression patterns" value="Expressed in adult organism and 2 other cell types or tissues"/>
</dbReference>
<dbReference type="IntAct" id="O62197">
    <property type="interactions" value="1"/>
</dbReference>
<dbReference type="CTD" id="174957"/>
<keyword evidence="2" id="KW-0034">Amyloid</keyword>
<dbReference type="STRING" id="6239.F32A11.3.1"/>
<organism evidence="2 3">
    <name type="scientific">Caenorhabditis elegans</name>
    <dbReference type="NCBI Taxonomy" id="6239"/>
    <lineage>
        <taxon>Eukaryota</taxon>
        <taxon>Metazoa</taxon>
        <taxon>Ecdysozoa</taxon>
        <taxon>Nematoda</taxon>
        <taxon>Chromadorea</taxon>
        <taxon>Rhabditida</taxon>
        <taxon>Rhabditina</taxon>
        <taxon>Rhabditomorpha</taxon>
        <taxon>Rhabditoidea</taxon>
        <taxon>Rhabditidae</taxon>
        <taxon>Peloderinae</taxon>
        <taxon>Caenorhabditis</taxon>
    </lineage>
</organism>
<dbReference type="OrthoDB" id="5837110at2759"/>
<dbReference type="EMBL" id="BX284602">
    <property type="protein sequence ID" value="CAB04225.1"/>
    <property type="molecule type" value="Genomic_DNA"/>
</dbReference>
<dbReference type="WormBase" id="F32A11.3">
    <property type="protein sequence ID" value="CE17739"/>
    <property type="gene ID" value="WBGene00009308"/>
    <property type="gene designation" value="spe-18"/>
</dbReference>
<dbReference type="HOGENOM" id="CLU_730041_0_0_1"/>
<evidence type="ECO:0000256" key="1">
    <source>
        <dbReference type="SAM" id="MobiDB-lite"/>
    </source>
</evidence>
<name>O62197_CAEEL</name>
<dbReference type="RefSeq" id="NP_496792.1">
    <property type="nucleotide sequence ID" value="NM_064391.5"/>
</dbReference>
<dbReference type="eggNOG" id="ENOG502TG2P">
    <property type="taxonomic scope" value="Eukaryota"/>
</dbReference>
<gene>
    <name evidence="2 4" type="primary">spe-18</name>
    <name evidence="2" type="ORF">CELE_F32A11.3</name>
    <name evidence="4" type="ORF">F32A11.3</name>
</gene>
<dbReference type="Proteomes" id="UP000001940">
    <property type="component" value="Chromosome II"/>
</dbReference>